<dbReference type="GO" id="GO:1990380">
    <property type="term" value="F:K48-linked deubiquitinase activity"/>
    <property type="evidence" value="ECO:0007669"/>
    <property type="project" value="InterPro"/>
</dbReference>
<organism evidence="3 4">
    <name type="scientific">Armillaria gallica</name>
    <name type="common">Bulbous honey fungus</name>
    <name type="synonym">Armillaria bulbosa</name>
    <dbReference type="NCBI Taxonomy" id="47427"/>
    <lineage>
        <taxon>Eukaryota</taxon>
        <taxon>Fungi</taxon>
        <taxon>Dikarya</taxon>
        <taxon>Basidiomycota</taxon>
        <taxon>Agaricomycotina</taxon>
        <taxon>Agaricomycetes</taxon>
        <taxon>Agaricomycetidae</taxon>
        <taxon>Agaricales</taxon>
        <taxon>Marasmiineae</taxon>
        <taxon>Physalacriaceae</taxon>
        <taxon>Armillaria</taxon>
    </lineage>
</organism>
<dbReference type="GO" id="GO:0004843">
    <property type="term" value="F:cysteine-type deubiquitinase activity"/>
    <property type="evidence" value="ECO:0007669"/>
    <property type="project" value="InterPro"/>
</dbReference>
<dbReference type="STRING" id="47427.A0A2H3D8X9"/>
<accession>A0A2H3D8X9</accession>
<dbReference type="OrthoDB" id="10261212at2759"/>
<proteinExistence type="predicted"/>
<evidence type="ECO:0000256" key="1">
    <source>
        <dbReference type="SAM" id="MobiDB-lite"/>
    </source>
</evidence>
<dbReference type="AlphaFoldDB" id="A0A2H3D8X9"/>
<reference evidence="4" key="1">
    <citation type="journal article" date="2017" name="Nat. Ecol. Evol.">
        <title>Genome expansion and lineage-specific genetic innovations in the forest pathogenic fungi Armillaria.</title>
        <authorList>
            <person name="Sipos G."/>
            <person name="Prasanna A.N."/>
            <person name="Walter M.C."/>
            <person name="O'Connor E."/>
            <person name="Balint B."/>
            <person name="Krizsan K."/>
            <person name="Kiss B."/>
            <person name="Hess J."/>
            <person name="Varga T."/>
            <person name="Slot J."/>
            <person name="Riley R."/>
            <person name="Boka B."/>
            <person name="Rigling D."/>
            <person name="Barry K."/>
            <person name="Lee J."/>
            <person name="Mihaltcheva S."/>
            <person name="LaButti K."/>
            <person name="Lipzen A."/>
            <person name="Waldron R."/>
            <person name="Moloney N.M."/>
            <person name="Sperisen C."/>
            <person name="Kredics L."/>
            <person name="Vagvoelgyi C."/>
            <person name="Patrignani A."/>
            <person name="Fitzpatrick D."/>
            <person name="Nagy I."/>
            <person name="Doyle S."/>
            <person name="Anderson J.B."/>
            <person name="Grigoriev I.V."/>
            <person name="Gueldener U."/>
            <person name="Muensterkoetter M."/>
            <person name="Nagy L.G."/>
        </authorList>
    </citation>
    <scope>NUCLEOTIDE SEQUENCE [LARGE SCALE GENOMIC DNA]</scope>
    <source>
        <strain evidence="4">Ar21-2</strain>
    </source>
</reference>
<evidence type="ECO:0000259" key="2">
    <source>
        <dbReference type="Pfam" id="PF04424"/>
    </source>
</evidence>
<protein>
    <recommendedName>
        <fullName evidence="2">MINDY deubiquitinase domain-containing protein</fullName>
    </recommendedName>
</protein>
<dbReference type="Pfam" id="PF04424">
    <property type="entry name" value="MINDY_DUB"/>
    <property type="match status" value="1"/>
</dbReference>
<name>A0A2H3D8X9_ARMGA</name>
<dbReference type="InParanoid" id="A0A2H3D8X9"/>
<evidence type="ECO:0000313" key="3">
    <source>
        <dbReference type="EMBL" id="PBK83926.1"/>
    </source>
</evidence>
<dbReference type="InterPro" id="IPR033979">
    <property type="entry name" value="MINDY_domain"/>
</dbReference>
<evidence type="ECO:0000313" key="4">
    <source>
        <dbReference type="Proteomes" id="UP000217790"/>
    </source>
</evidence>
<feature type="domain" description="MINDY deubiquitinase" evidence="2">
    <location>
        <begin position="6"/>
        <end position="76"/>
    </location>
</feature>
<feature type="compositionally biased region" description="Polar residues" evidence="1">
    <location>
        <begin position="67"/>
        <end position="79"/>
    </location>
</feature>
<gene>
    <name evidence="3" type="ORF">ARMGADRAFT_1133882</name>
</gene>
<dbReference type="Proteomes" id="UP000217790">
    <property type="component" value="Unassembled WGS sequence"/>
</dbReference>
<feature type="region of interest" description="Disordered" evidence="1">
    <location>
        <begin position="61"/>
        <end position="92"/>
    </location>
</feature>
<dbReference type="OMA" id="ECKSFRP"/>
<sequence>MLYTQSSGELKLFEQVGIDLVHGWLIDPESPEVEVLARTGGDYDSVVMLIAGADHTAKGQLVIGDSNEPQADSSRSATLSEEDRKKIDDATDNARLINEHL</sequence>
<dbReference type="EMBL" id="KZ293702">
    <property type="protein sequence ID" value="PBK83926.1"/>
    <property type="molecule type" value="Genomic_DNA"/>
</dbReference>
<keyword evidence="4" id="KW-1185">Reference proteome</keyword>